<dbReference type="GO" id="GO:0000976">
    <property type="term" value="F:transcription cis-regulatory region binding"/>
    <property type="evidence" value="ECO:0007669"/>
    <property type="project" value="TreeGrafter"/>
</dbReference>
<accession>A0A1G9APS3</accession>
<feature type="domain" description="HTH tetR-type" evidence="5">
    <location>
        <begin position="12"/>
        <end position="72"/>
    </location>
</feature>
<evidence type="ECO:0000313" key="6">
    <source>
        <dbReference type="EMBL" id="SDK29386.1"/>
    </source>
</evidence>
<keyword evidence="3" id="KW-0804">Transcription</keyword>
<dbReference type="InterPro" id="IPR001647">
    <property type="entry name" value="HTH_TetR"/>
</dbReference>
<keyword evidence="1" id="KW-0805">Transcription regulation</keyword>
<dbReference type="PANTHER" id="PTHR30055:SF234">
    <property type="entry name" value="HTH-TYPE TRANSCRIPTIONAL REGULATOR BETI"/>
    <property type="match status" value="1"/>
</dbReference>
<protein>
    <submittedName>
        <fullName evidence="6">Transcriptional regulator, TetR family</fullName>
    </submittedName>
</protein>
<dbReference type="Pfam" id="PF00440">
    <property type="entry name" value="TetR_N"/>
    <property type="match status" value="1"/>
</dbReference>
<dbReference type="PRINTS" id="PR00455">
    <property type="entry name" value="HTHTETR"/>
</dbReference>
<dbReference type="EMBL" id="FNES01000014">
    <property type="protein sequence ID" value="SDK29386.1"/>
    <property type="molecule type" value="Genomic_DNA"/>
</dbReference>
<evidence type="ECO:0000256" key="4">
    <source>
        <dbReference type="PROSITE-ProRule" id="PRU00335"/>
    </source>
</evidence>
<name>A0A1G9APS3_9GAMM</name>
<organism evidence="6 7">
    <name type="scientific">Billgrantia gudaonensis</name>
    <dbReference type="NCBI Taxonomy" id="376427"/>
    <lineage>
        <taxon>Bacteria</taxon>
        <taxon>Pseudomonadati</taxon>
        <taxon>Pseudomonadota</taxon>
        <taxon>Gammaproteobacteria</taxon>
        <taxon>Oceanospirillales</taxon>
        <taxon>Halomonadaceae</taxon>
        <taxon>Billgrantia</taxon>
    </lineage>
</organism>
<evidence type="ECO:0000256" key="1">
    <source>
        <dbReference type="ARBA" id="ARBA00023015"/>
    </source>
</evidence>
<gene>
    <name evidence="6" type="ORF">SAMN04487954_11456</name>
</gene>
<dbReference type="GO" id="GO:0003700">
    <property type="term" value="F:DNA-binding transcription factor activity"/>
    <property type="evidence" value="ECO:0007669"/>
    <property type="project" value="TreeGrafter"/>
</dbReference>
<evidence type="ECO:0000313" key="7">
    <source>
        <dbReference type="Proteomes" id="UP000198525"/>
    </source>
</evidence>
<dbReference type="InterPro" id="IPR009057">
    <property type="entry name" value="Homeodomain-like_sf"/>
</dbReference>
<reference evidence="6 7" key="1">
    <citation type="submission" date="2016-10" db="EMBL/GenBank/DDBJ databases">
        <authorList>
            <person name="de Groot N.N."/>
        </authorList>
    </citation>
    <scope>NUCLEOTIDE SEQUENCE [LARGE SCALE GENOMIC DNA]</scope>
    <source>
        <strain evidence="6 7">CGMCC 1.6133</strain>
    </source>
</reference>
<dbReference type="PANTHER" id="PTHR30055">
    <property type="entry name" value="HTH-TYPE TRANSCRIPTIONAL REGULATOR RUTR"/>
    <property type="match status" value="1"/>
</dbReference>
<feature type="DNA-binding region" description="H-T-H motif" evidence="4">
    <location>
        <begin position="35"/>
        <end position="54"/>
    </location>
</feature>
<dbReference type="RefSeq" id="WP_089687815.1">
    <property type="nucleotide sequence ID" value="NZ_FNES01000014.1"/>
</dbReference>
<dbReference type="STRING" id="376427.SAMN04487954_11456"/>
<keyword evidence="7" id="KW-1185">Reference proteome</keyword>
<evidence type="ECO:0000259" key="5">
    <source>
        <dbReference type="PROSITE" id="PS50977"/>
    </source>
</evidence>
<evidence type="ECO:0000256" key="3">
    <source>
        <dbReference type="ARBA" id="ARBA00023163"/>
    </source>
</evidence>
<dbReference type="AlphaFoldDB" id="A0A1G9APS3"/>
<evidence type="ECO:0000256" key="2">
    <source>
        <dbReference type="ARBA" id="ARBA00023125"/>
    </source>
</evidence>
<dbReference type="Proteomes" id="UP000198525">
    <property type="component" value="Unassembled WGS sequence"/>
</dbReference>
<proteinExistence type="predicted"/>
<dbReference type="Gene3D" id="1.10.357.10">
    <property type="entry name" value="Tetracycline Repressor, domain 2"/>
    <property type="match status" value="1"/>
</dbReference>
<dbReference type="SUPFAM" id="SSF46689">
    <property type="entry name" value="Homeodomain-like"/>
    <property type="match status" value="1"/>
</dbReference>
<dbReference type="PROSITE" id="PS50977">
    <property type="entry name" value="HTH_TETR_2"/>
    <property type="match status" value="1"/>
</dbReference>
<dbReference type="OrthoDB" id="9809772at2"/>
<keyword evidence="2 4" id="KW-0238">DNA-binding</keyword>
<dbReference type="InterPro" id="IPR050109">
    <property type="entry name" value="HTH-type_TetR-like_transc_reg"/>
</dbReference>
<sequence>MAKRQTQEERSRQTRRRVMQATIECILQKGIRATSTVDVARQAGVSRGALVHQFPSKESLMQAALEDLLNREVDSVRDMATRVQAGELDFDTLLMALHEHFKGDLYMVTLEYLTTARTDPAIMEVLVPLAAKFNASLERIWEQLLIGAEHTSHQKRVALNATLCMMRGMGAQSIWRDDPELYRDMLLFWKRTLLELGFSASDQDTRDPACIPQRSRD</sequence>